<gene>
    <name evidence="8" type="primary">LOC115368075</name>
</gene>
<dbReference type="GeneID" id="115368075"/>
<evidence type="ECO:0000313" key="8">
    <source>
        <dbReference type="Ensembl" id="ENSMMDP00005015883.1"/>
    </source>
</evidence>
<dbReference type="AlphaFoldDB" id="A0A667XNU2"/>
<dbReference type="InParanoid" id="A0A667XNU2"/>
<dbReference type="RefSeq" id="XP_029919911.1">
    <property type="nucleotide sequence ID" value="XM_030064051.1"/>
</dbReference>
<evidence type="ECO:0000256" key="2">
    <source>
        <dbReference type="ARBA" id="ARBA00022692"/>
    </source>
</evidence>
<keyword evidence="2" id="KW-0812">Transmembrane</keyword>
<evidence type="ECO:0000256" key="3">
    <source>
        <dbReference type="ARBA" id="ARBA00022989"/>
    </source>
</evidence>
<feature type="region of interest" description="Disordered" evidence="6">
    <location>
        <begin position="183"/>
        <end position="219"/>
    </location>
</feature>
<evidence type="ECO:0000256" key="4">
    <source>
        <dbReference type="ARBA" id="ARBA00023054"/>
    </source>
</evidence>
<dbReference type="FunCoup" id="A0A667XNU2">
    <property type="interactions" value="485"/>
</dbReference>
<keyword evidence="9" id="KW-1185">Reference proteome</keyword>
<dbReference type="GO" id="GO:0016020">
    <property type="term" value="C:membrane"/>
    <property type="evidence" value="ECO:0007669"/>
    <property type="project" value="UniProtKB-SubCell"/>
</dbReference>
<evidence type="ECO:0000256" key="6">
    <source>
        <dbReference type="SAM" id="MobiDB-lite"/>
    </source>
</evidence>
<evidence type="ECO:0000259" key="7">
    <source>
        <dbReference type="Pfam" id="PF06916"/>
    </source>
</evidence>
<dbReference type="InterPro" id="IPR009688">
    <property type="entry name" value="FAM210A/B-like_dom"/>
</dbReference>
<organism evidence="8 9">
    <name type="scientific">Myripristis murdjan</name>
    <name type="common">pinecone soldierfish</name>
    <dbReference type="NCBI Taxonomy" id="586833"/>
    <lineage>
        <taxon>Eukaryota</taxon>
        <taxon>Metazoa</taxon>
        <taxon>Chordata</taxon>
        <taxon>Craniata</taxon>
        <taxon>Vertebrata</taxon>
        <taxon>Euteleostomi</taxon>
        <taxon>Actinopterygii</taxon>
        <taxon>Neopterygii</taxon>
        <taxon>Teleostei</taxon>
        <taxon>Neoteleostei</taxon>
        <taxon>Acanthomorphata</taxon>
        <taxon>Holocentriformes</taxon>
        <taxon>Holocentridae</taxon>
        <taxon>Myripristis</taxon>
    </lineage>
</organism>
<reference evidence="8" key="1">
    <citation type="submission" date="2019-06" db="EMBL/GenBank/DDBJ databases">
        <authorList>
            <consortium name="Wellcome Sanger Institute Data Sharing"/>
        </authorList>
    </citation>
    <scope>NUCLEOTIDE SEQUENCE [LARGE SCALE GENOMIC DNA]</scope>
</reference>
<keyword evidence="5" id="KW-0472">Membrane</keyword>
<dbReference type="PANTHER" id="PTHR21377:SF1">
    <property type="entry name" value="PROTEIN FAM210A"/>
    <property type="match status" value="1"/>
</dbReference>
<keyword evidence="4" id="KW-0175">Coiled coil</keyword>
<evidence type="ECO:0000256" key="5">
    <source>
        <dbReference type="ARBA" id="ARBA00023136"/>
    </source>
</evidence>
<feature type="compositionally biased region" description="Basic and acidic residues" evidence="6">
    <location>
        <begin position="190"/>
        <end position="213"/>
    </location>
</feature>
<reference evidence="8" key="3">
    <citation type="submission" date="2025-09" db="UniProtKB">
        <authorList>
            <consortium name="Ensembl"/>
        </authorList>
    </citation>
    <scope>IDENTIFICATION</scope>
</reference>
<dbReference type="Pfam" id="PF06916">
    <property type="entry name" value="FAM210A-B_dom"/>
    <property type="match status" value="1"/>
</dbReference>
<accession>A0A667XNU2</accession>
<dbReference type="PANTHER" id="PTHR21377">
    <property type="entry name" value="PROTEIN FAM210B, MITOCHONDRIAL"/>
    <property type="match status" value="1"/>
</dbReference>
<dbReference type="Ensembl" id="ENSMMDT00005016303.1">
    <property type="protein sequence ID" value="ENSMMDP00005015883.1"/>
    <property type="gene ID" value="ENSMMDG00005008043.1"/>
</dbReference>
<dbReference type="GO" id="GO:0005739">
    <property type="term" value="C:mitochondrion"/>
    <property type="evidence" value="ECO:0007669"/>
    <property type="project" value="TreeGrafter"/>
</dbReference>
<dbReference type="RefSeq" id="XP_029919910.1">
    <property type="nucleotide sequence ID" value="XM_030064050.1"/>
</dbReference>
<proteinExistence type="predicted"/>
<name>A0A667XNU2_9TELE</name>
<dbReference type="Proteomes" id="UP000472263">
    <property type="component" value="Chromosome 11"/>
</dbReference>
<reference evidence="8" key="2">
    <citation type="submission" date="2025-08" db="UniProtKB">
        <authorList>
            <consortium name="Ensembl"/>
        </authorList>
    </citation>
    <scope>IDENTIFICATION</scope>
</reference>
<feature type="region of interest" description="Disordered" evidence="6">
    <location>
        <begin position="42"/>
        <end position="68"/>
    </location>
</feature>
<protein>
    <recommendedName>
        <fullName evidence="7">DUF1279 domain-containing protein</fullName>
    </recommendedName>
</protein>
<sequence length="219" mass="24170">MWRCLSSAPWQRGGSVLLQAAAPPPTELMACRRVMTSASVWSSGLRPPTADSRSAGPDPGAGPGRDMDLDPLQDGSLGLVSRFKRTLQQYGKVLIPVHLITSAAWFTCFYQAAANGMDVVPLLQNIPGFPEKILNLLENSHSGCTLTAYALYKISTPVRYTVSLGGTSLSIRYLRRHGYMSTPPPVSELMQEKMDKTKEKLSERFQETKDKVGLRRKRD</sequence>
<keyword evidence="3" id="KW-1133">Transmembrane helix</keyword>
<feature type="domain" description="DUF1279" evidence="7">
    <location>
        <begin position="82"/>
        <end position="168"/>
    </location>
</feature>
<comment type="subcellular location">
    <subcellularLocation>
        <location evidence="1">Membrane</location>
        <topology evidence="1">Single-pass membrane protein</topology>
    </subcellularLocation>
</comment>
<dbReference type="GeneTree" id="ENSGT00940000156554"/>
<evidence type="ECO:0000313" key="9">
    <source>
        <dbReference type="Proteomes" id="UP000472263"/>
    </source>
</evidence>
<dbReference type="InterPro" id="IPR045866">
    <property type="entry name" value="FAM210A/B-like"/>
</dbReference>
<evidence type="ECO:0000256" key="1">
    <source>
        <dbReference type="ARBA" id="ARBA00004167"/>
    </source>
</evidence>